<dbReference type="PANTHER" id="PTHR43434">
    <property type="entry name" value="PHOSPHOGLYCOLATE PHOSPHATASE"/>
    <property type="match status" value="1"/>
</dbReference>
<dbReference type="EMBL" id="RAPN01000001">
    <property type="protein sequence ID" value="RKD90023.1"/>
    <property type="molecule type" value="Genomic_DNA"/>
</dbReference>
<dbReference type="GO" id="GO:0008967">
    <property type="term" value="F:phosphoglycolate phosphatase activity"/>
    <property type="evidence" value="ECO:0007669"/>
    <property type="project" value="UniProtKB-EC"/>
</dbReference>
<dbReference type="InterPro" id="IPR041492">
    <property type="entry name" value="HAD_2"/>
</dbReference>
<dbReference type="OrthoDB" id="1315649at2"/>
<evidence type="ECO:0000256" key="1">
    <source>
        <dbReference type="ARBA" id="ARBA00000830"/>
    </source>
</evidence>
<evidence type="ECO:0000256" key="2">
    <source>
        <dbReference type="ARBA" id="ARBA00004818"/>
    </source>
</evidence>
<dbReference type="SUPFAM" id="SSF56784">
    <property type="entry name" value="HAD-like"/>
    <property type="match status" value="1"/>
</dbReference>
<dbReference type="InterPro" id="IPR023214">
    <property type="entry name" value="HAD_sf"/>
</dbReference>
<dbReference type="InterPro" id="IPR023198">
    <property type="entry name" value="PGP-like_dom2"/>
</dbReference>
<comment type="caution">
    <text evidence="5">The sequence shown here is derived from an EMBL/GenBank/DDBJ whole genome shotgun (WGS) entry which is preliminary data.</text>
</comment>
<organism evidence="5 6">
    <name type="scientific">Mangrovibacterium diazotrophicum</name>
    <dbReference type="NCBI Taxonomy" id="1261403"/>
    <lineage>
        <taxon>Bacteria</taxon>
        <taxon>Pseudomonadati</taxon>
        <taxon>Bacteroidota</taxon>
        <taxon>Bacteroidia</taxon>
        <taxon>Marinilabiliales</taxon>
        <taxon>Prolixibacteraceae</taxon>
        <taxon>Mangrovibacterium</taxon>
    </lineage>
</organism>
<dbReference type="PANTHER" id="PTHR43434:SF1">
    <property type="entry name" value="PHOSPHOGLYCOLATE PHOSPHATASE"/>
    <property type="match status" value="1"/>
</dbReference>
<proteinExistence type="inferred from homology"/>
<dbReference type="Gene3D" id="1.10.150.240">
    <property type="entry name" value="Putative phosphatase, domain 2"/>
    <property type="match status" value="1"/>
</dbReference>
<dbReference type="RefSeq" id="WP_120271462.1">
    <property type="nucleotide sequence ID" value="NZ_RAPN01000001.1"/>
</dbReference>
<protein>
    <recommendedName>
        <fullName evidence="4">phosphoglycolate phosphatase</fullName>
        <ecNumber evidence="4">3.1.3.18</ecNumber>
    </recommendedName>
</protein>
<keyword evidence="6" id="KW-1185">Reference proteome</keyword>
<dbReference type="InterPro" id="IPR050155">
    <property type="entry name" value="HAD-like_hydrolase_sf"/>
</dbReference>
<dbReference type="GO" id="GO:0006281">
    <property type="term" value="P:DNA repair"/>
    <property type="evidence" value="ECO:0007669"/>
    <property type="project" value="TreeGrafter"/>
</dbReference>
<comment type="pathway">
    <text evidence="2">Organic acid metabolism; glycolate biosynthesis; glycolate from 2-phosphoglycolate: step 1/1.</text>
</comment>
<accession>A0A419W3J0</accession>
<sequence>MTTIKTGIIRLDCSIRKDTVFFFDMDGTLVDTDYSNNMAYSDAIQAVLGRNDIITVEPTQRLTRTVVAELIPYLNHSELQQIIAMKEFYYRHYLSHTTLILEVVDLLKKYYQTHKVVLVTKSCGNRTNLTLKYHGLEKYFDKLISLGHSNPTKNKYVYAINNLKITPGKIIVFENERSEMENAKAAGIPYSNILSPKDLNKYS</sequence>
<comment type="similarity">
    <text evidence="3">Belongs to the HAD-like hydrolase superfamily. CbbY/CbbZ/Gph/YieH family.</text>
</comment>
<comment type="catalytic activity">
    <reaction evidence="1">
        <text>2-phosphoglycolate + H2O = glycolate + phosphate</text>
        <dbReference type="Rhea" id="RHEA:14369"/>
        <dbReference type="ChEBI" id="CHEBI:15377"/>
        <dbReference type="ChEBI" id="CHEBI:29805"/>
        <dbReference type="ChEBI" id="CHEBI:43474"/>
        <dbReference type="ChEBI" id="CHEBI:58033"/>
        <dbReference type="EC" id="3.1.3.18"/>
    </reaction>
</comment>
<reference evidence="5 6" key="1">
    <citation type="submission" date="2018-09" db="EMBL/GenBank/DDBJ databases">
        <title>Genomic Encyclopedia of Archaeal and Bacterial Type Strains, Phase II (KMG-II): from individual species to whole genera.</title>
        <authorList>
            <person name="Goeker M."/>
        </authorList>
    </citation>
    <scope>NUCLEOTIDE SEQUENCE [LARGE SCALE GENOMIC DNA]</scope>
    <source>
        <strain evidence="5 6">DSM 27148</strain>
    </source>
</reference>
<evidence type="ECO:0000313" key="6">
    <source>
        <dbReference type="Proteomes" id="UP000283387"/>
    </source>
</evidence>
<dbReference type="Pfam" id="PF13419">
    <property type="entry name" value="HAD_2"/>
    <property type="match status" value="1"/>
</dbReference>
<dbReference type="EC" id="3.1.3.18" evidence="4"/>
<dbReference type="Gene3D" id="3.40.50.1000">
    <property type="entry name" value="HAD superfamily/HAD-like"/>
    <property type="match status" value="1"/>
</dbReference>
<name>A0A419W3J0_9BACT</name>
<dbReference type="AlphaFoldDB" id="A0A419W3J0"/>
<evidence type="ECO:0000256" key="4">
    <source>
        <dbReference type="ARBA" id="ARBA00013078"/>
    </source>
</evidence>
<dbReference type="InterPro" id="IPR036412">
    <property type="entry name" value="HAD-like_sf"/>
</dbReference>
<evidence type="ECO:0000256" key="3">
    <source>
        <dbReference type="ARBA" id="ARBA00006171"/>
    </source>
</evidence>
<dbReference type="Proteomes" id="UP000283387">
    <property type="component" value="Unassembled WGS sequence"/>
</dbReference>
<evidence type="ECO:0000313" key="5">
    <source>
        <dbReference type="EMBL" id="RKD90023.1"/>
    </source>
</evidence>
<gene>
    <name evidence="5" type="ORF">BC643_0359</name>
</gene>